<dbReference type="Proteomes" id="UP000198948">
    <property type="component" value="Unassembled WGS sequence"/>
</dbReference>
<dbReference type="Pfam" id="PF14478">
    <property type="entry name" value="DUF4430"/>
    <property type="match status" value="1"/>
</dbReference>
<proteinExistence type="predicted"/>
<protein>
    <recommendedName>
        <fullName evidence="2">Transcobalamin-like C-terminal domain-containing protein</fullName>
    </recommendedName>
</protein>
<evidence type="ECO:0000313" key="4">
    <source>
        <dbReference type="Proteomes" id="UP000198948"/>
    </source>
</evidence>
<organism evidence="3 4">
    <name type="scientific">Isobaculum melis</name>
    <dbReference type="NCBI Taxonomy" id="142588"/>
    <lineage>
        <taxon>Bacteria</taxon>
        <taxon>Bacillati</taxon>
        <taxon>Bacillota</taxon>
        <taxon>Bacilli</taxon>
        <taxon>Lactobacillales</taxon>
        <taxon>Carnobacteriaceae</taxon>
        <taxon>Isobaculum</taxon>
    </lineage>
</organism>
<keyword evidence="4" id="KW-1185">Reference proteome</keyword>
<sequence>MKKIMRIILSLGVFALVAGCNNAATTKDSNSDKKNISVTVILKENHEEFDKKEIKVAENTDLQTVMEENFEVVTDNGFIKAIAGKEQDNAEQNTKGSYWLYDVNGTPAAVGASDTKLKDGDEIVWDLSGQ</sequence>
<evidence type="ECO:0000259" key="2">
    <source>
        <dbReference type="Pfam" id="PF14478"/>
    </source>
</evidence>
<feature type="signal peptide" evidence="1">
    <location>
        <begin position="1"/>
        <end position="23"/>
    </location>
</feature>
<dbReference type="AlphaFoldDB" id="A0A1H9U4D6"/>
<dbReference type="Gene3D" id="2.170.130.30">
    <property type="match status" value="1"/>
</dbReference>
<dbReference type="InterPro" id="IPR027954">
    <property type="entry name" value="Transcobalamin-like_C"/>
</dbReference>
<accession>A0A1H9U4D6</accession>
<evidence type="ECO:0000256" key="1">
    <source>
        <dbReference type="SAM" id="SignalP"/>
    </source>
</evidence>
<dbReference type="EMBL" id="FOHA01000021">
    <property type="protein sequence ID" value="SES04098.1"/>
    <property type="molecule type" value="Genomic_DNA"/>
</dbReference>
<dbReference type="PROSITE" id="PS51257">
    <property type="entry name" value="PROKAR_LIPOPROTEIN"/>
    <property type="match status" value="1"/>
</dbReference>
<feature type="domain" description="Transcobalamin-like C-terminal" evidence="2">
    <location>
        <begin position="61"/>
        <end position="128"/>
    </location>
</feature>
<evidence type="ECO:0000313" key="3">
    <source>
        <dbReference type="EMBL" id="SES04098.1"/>
    </source>
</evidence>
<feature type="chain" id="PRO_5011634773" description="Transcobalamin-like C-terminal domain-containing protein" evidence="1">
    <location>
        <begin position="24"/>
        <end position="130"/>
    </location>
</feature>
<dbReference type="OrthoDB" id="2870483at2"/>
<gene>
    <name evidence="3" type="ORF">SAMN04488559_12120</name>
</gene>
<dbReference type="RefSeq" id="WP_092653715.1">
    <property type="nucleotide sequence ID" value="NZ_FOHA01000021.1"/>
</dbReference>
<keyword evidence="1" id="KW-0732">Signal</keyword>
<name>A0A1H9U4D6_9LACT</name>
<reference evidence="3 4" key="1">
    <citation type="submission" date="2016-10" db="EMBL/GenBank/DDBJ databases">
        <authorList>
            <person name="de Groot N.N."/>
        </authorList>
    </citation>
    <scope>NUCLEOTIDE SEQUENCE [LARGE SCALE GENOMIC DNA]</scope>
    <source>
        <strain evidence="3 4">DSM 13760</strain>
    </source>
</reference>